<gene>
    <name evidence="3" type="primary">LOC113515925</name>
</gene>
<feature type="chain" id="PRO_5047474589" evidence="1">
    <location>
        <begin position="27"/>
        <end position="176"/>
    </location>
</feature>
<sequence length="176" mass="20366">MQPCINLITLILLFIVKHTLVGFSQSFLYEAMHNFGLGKRLPDYQRIFNEAKYPKPLPSTKATPYMRSPFENIYQGSRRRNDRRVYRRSFDYEAQSTGHQVLFEGTFDCKISHIAAETKGGIPILFRGGAGYNYFKVIVKAPAGHQLTGTVRVYCLDSTDDYRKESLRSRYNNYTK</sequence>
<dbReference type="InParanoid" id="A0A6J1WMI9"/>
<evidence type="ECO:0000313" key="3">
    <source>
        <dbReference type="RefSeq" id="XP_026756020.3"/>
    </source>
</evidence>
<keyword evidence="1" id="KW-0732">Signal</keyword>
<evidence type="ECO:0000313" key="2">
    <source>
        <dbReference type="Proteomes" id="UP001652740"/>
    </source>
</evidence>
<organism evidence="2 3">
    <name type="scientific">Galleria mellonella</name>
    <name type="common">Greater wax moth</name>
    <dbReference type="NCBI Taxonomy" id="7137"/>
    <lineage>
        <taxon>Eukaryota</taxon>
        <taxon>Metazoa</taxon>
        <taxon>Ecdysozoa</taxon>
        <taxon>Arthropoda</taxon>
        <taxon>Hexapoda</taxon>
        <taxon>Insecta</taxon>
        <taxon>Pterygota</taxon>
        <taxon>Neoptera</taxon>
        <taxon>Endopterygota</taxon>
        <taxon>Lepidoptera</taxon>
        <taxon>Glossata</taxon>
        <taxon>Ditrysia</taxon>
        <taxon>Pyraloidea</taxon>
        <taxon>Pyralidae</taxon>
        <taxon>Galleriinae</taxon>
        <taxon>Galleria</taxon>
    </lineage>
</organism>
<dbReference type="KEGG" id="gmw:113515925"/>
<reference evidence="3" key="1">
    <citation type="submission" date="2025-08" db="UniProtKB">
        <authorList>
            <consortium name="RefSeq"/>
        </authorList>
    </citation>
    <scope>IDENTIFICATION</scope>
    <source>
        <tissue evidence="3">Whole larvae</tissue>
    </source>
</reference>
<accession>A0A6J1WMI9</accession>
<evidence type="ECO:0000256" key="1">
    <source>
        <dbReference type="SAM" id="SignalP"/>
    </source>
</evidence>
<dbReference type="Proteomes" id="UP001652740">
    <property type="component" value="Unplaced"/>
</dbReference>
<dbReference type="GeneID" id="113515925"/>
<dbReference type="RefSeq" id="XP_026756020.3">
    <property type="nucleotide sequence ID" value="XM_026900219.3"/>
</dbReference>
<protein>
    <submittedName>
        <fullName evidence="3">Uncharacterized protein LOC113515925</fullName>
    </submittedName>
</protein>
<name>A0A6J1WMI9_GALME</name>
<feature type="signal peptide" evidence="1">
    <location>
        <begin position="1"/>
        <end position="26"/>
    </location>
</feature>
<dbReference type="AlphaFoldDB" id="A0A6J1WMI9"/>
<keyword evidence="2" id="KW-1185">Reference proteome</keyword>
<proteinExistence type="predicted"/>